<protein>
    <recommendedName>
        <fullName evidence="4">Heterokaryon incompatibility domain-containing protein</fullName>
    </recommendedName>
</protein>
<dbReference type="Proteomes" id="UP000626109">
    <property type="component" value="Unassembled WGS sequence"/>
</dbReference>
<dbReference type="AlphaFoldDB" id="A0A813K4B7"/>
<dbReference type="EMBL" id="CAJNNW010012499">
    <property type="protein sequence ID" value="CAE8654345.1"/>
    <property type="molecule type" value="Genomic_DNA"/>
</dbReference>
<comment type="caution">
    <text evidence="2">The sequence shown here is derived from an EMBL/GenBank/DDBJ whole genome shotgun (WGS) entry which is preliminary data.</text>
</comment>
<reference evidence="2" key="1">
    <citation type="submission" date="2021-02" db="EMBL/GenBank/DDBJ databases">
        <authorList>
            <person name="Dougan E. K."/>
            <person name="Rhodes N."/>
            <person name="Thang M."/>
            <person name="Chan C."/>
        </authorList>
    </citation>
    <scope>NUCLEOTIDE SEQUENCE</scope>
</reference>
<evidence type="ECO:0008006" key="4">
    <source>
        <dbReference type="Google" id="ProtNLM"/>
    </source>
</evidence>
<evidence type="ECO:0000313" key="1">
    <source>
        <dbReference type="EMBL" id="CAE8654345.1"/>
    </source>
</evidence>
<organism evidence="2 3">
    <name type="scientific">Polarella glacialis</name>
    <name type="common">Dinoflagellate</name>
    <dbReference type="NCBI Taxonomy" id="89957"/>
    <lineage>
        <taxon>Eukaryota</taxon>
        <taxon>Sar</taxon>
        <taxon>Alveolata</taxon>
        <taxon>Dinophyceae</taxon>
        <taxon>Suessiales</taxon>
        <taxon>Suessiaceae</taxon>
        <taxon>Polarella</taxon>
    </lineage>
</organism>
<gene>
    <name evidence="1" type="ORF">PGLA2088_LOCUS10975</name>
    <name evidence="2" type="ORF">PGLA2088_LOCUS29957</name>
</gene>
<dbReference type="SUPFAM" id="SSF52200">
    <property type="entry name" value="Toll/Interleukin receptor TIR domain"/>
    <property type="match status" value="1"/>
</dbReference>
<dbReference type="Gene3D" id="3.40.50.10140">
    <property type="entry name" value="Toll/interleukin-1 receptor homology (TIR) domain"/>
    <property type="match status" value="1"/>
</dbReference>
<dbReference type="EMBL" id="CAJNNW010028564">
    <property type="protein sequence ID" value="CAE8696726.1"/>
    <property type="molecule type" value="Genomic_DNA"/>
</dbReference>
<sequence length="144" mass="16236">MLVMWARLVELAESIRGTKTVSYFLDCLCINQNDAELKQAGIDSIGAYLRNSDSMLVLWSPEYFTRLWCCFELAVFMEKSTNAEFKSLLQNSVAEMRPTSVGAARDLQENTSPTEINNEETAPARIAAVATGVRKERKLRFMIS</sequence>
<name>A0A813K4B7_POLGL</name>
<dbReference type="InterPro" id="IPR035897">
    <property type="entry name" value="Toll_tir_struct_dom_sf"/>
</dbReference>
<evidence type="ECO:0000313" key="2">
    <source>
        <dbReference type="EMBL" id="CAE8696726.1"/>
    </source>
</evidence>
<evidence type="ECO:0000313" key="3">
    <source>
        <dbReference type="Proteomes" id="UP000626109"/>
    </source>
</evidence>
<proteinExistence type="predicted"/>
<accession>A0A813K4B7</accession>